<keyword evidence="2" id="KW-1185">Reference proteome</keyword>
<organism evidence="1 2">
    <name type="scientific">Elysia marginata</name>
    <dbReference type="NCBI Taxonomy" id="1093978"/>
    <lineage>
        <taxon>Eukaryota</taxon>
        <taxon>Metazoa</taxon>
        <taxon>Spiralia</taxon>
        <taxon>Lophotrochozoa</taxon>
        <taxon>Mollusca</taxon>
        <taxon>Gastropoda</taxon>
        <taxon>Heterobranchia</taxon>
        <taxon>Euthyneura</taxon>
        <taxon>Panpulmonata</taxon>
        <taxon>Sacoglossa</taxon>
        <taxon>Placobranchoidea</taxon>
        <taxon>Plakobranchidae</taxon>
        <taxon>Elysia</taxon>
    </lineage>
</organism>
<dbReference type="AlphaFoldDB" id="A0AAV4F0L3"/>
<protein>
    <submittedName>
        <fullName evidence="1">Uncharacterized protein</fullName>
    </submittedName>
</protein>
<evidence type="ECO:0000313" key="2">
    <source>
        <dbReference type="Proteomes" id="UP000762676"/>
    </source>
</evidence>
<sequence>MYQQSFTHHVYADDTQLHQFFPPSQVHEELAQLQHCVPETRSRMAGFCECGSTINFPLGERSAQIVCNFGETPRDPMTFSLTVEGCLVPDMNLDESEPFGQDSGPSVDPF</sequence>
<dbReference type="EMBL" id="BMAT01007527">
    <property type="protein sequence ID" value="GFR66310.1"/>
    <property type="molecule type" value="Genomic_DNA"/>
</dbReference>
<proteinExistence type="predicted"/>
<reference evidence="1 2" key="1">
    <citation type="journal article" date="2021" name="Elife">
        <title>Chloroplast acquisition without the gene transfer in kleptoplastic sea slugs, Plakobranchus ocellatus.</title>
        <authorList>
            <person name="Maeda T."/>
            <person name="Takahashi S."/>
            <person name="Yoshida T."/>
            <person name="Shimamura S."/>
            <person name="Takaki Y."/>
            <person name="Nagai Y."/>
            <person name="Toyoda A."/>
            <person name="Suzuki Y."/>
            <person name="Arimoto A."/>
            <person name="Ishii H."/>
            <person name="Satoh N."/>
            <person name="Nishiyama T."/>
            <person name="Hasebe M."/>
            <person name="Maruyama T."/>
            <person name="Minagawa J."/>
            <person name="Obokata J."/>
            <person name="Shigenobu S."/>
        </authorList>
    </citation>
    <scope>NUCLEOTIDE SEQUENCE [LARGE SCALE GENOMIC DNA]</scope>
</reference>
<evidence type="ECO:0000313" key="1">
    <source>
        <dbReference type="EMBL" id="GFR66310.1"/>
    </source>
</evidence>
<dbReference type="Proteomes" id="UP000762676">
    <property type="component" value="Unassembled WGS sequence"/>
</dbReference>
<gene>
    <name evidence="1" type="ORF">ElyMa_003680000</name>
</gene>
<accession>A0AAV4F0L3</accession>
<comment type="caution">
    <text evidence="1">The sequence shown here is derived from an EMBL/GenBank/DDBJ whole genome shotgun (WGS) entry which is preliminary data.</text>
</comment>
<name>A0AAV4F0L3_9GAST</name>